<reference evidence="1 2" key="1">
    <citation type="submission" date="2016-01" db="EMBL/GenBank/DDBJ databases">
        <authorList>
            <person name="Oliw E.H."/>
        </authorList>
    </citation>
    <scope>NUCLEOTIDE SEQUENCE [LARGE SCALE GENOMIC DNA]</scope>
    <source>
        <strain evidence="1 2">PSS_7772B</strain>
    </source>
</reference>
<dbReference type="Proteomes" id="UP000070687">
    <property type="component" value="Unassembled WGS sequence"/>
</dbReference>
<protein>
    <submittedName>
        <fullName evidence="1">Uncharacterized protein</fullName>
    </submittedName>
</protein>
<dbReference type="AlphaFoldDB" id="A0A133P2F1"/>
<accession>A0A133P2F1</accession>
<dbReference type="EMBL" id="LRQB01000006">
    <property type="protein sequence ID" value="KXA22672.1"/>
    <property type="molecule type" value="Genomic_DNA"/>
</dbReference>
<evidence type="ECO:0000313" key="1">
    <source>
        <dbReference type="EMBL" id="KXA22672.1"/>
    </source>
</evidence>
<dbReference type="PATRIC" id="fig|2702.100.peg.209"/>
<proteinExistence type="predicted"/>
<name>A0A133P2F1_GARVA</name>
<comment type="caution">
    <text evidence="1">The sequence shown here is derived from an EMBL/GenBank/DDBJ whole genome shotgun (WGS) entry which is preliminary data.</text>
</comment>
<sequence length="47" mass="5799">MHRKYSFFIRKIEKNCAIYKKIFTFYFIKIFAKIITIETSYTENIVP</sequence>
<gene>
    <name evidence="1" type="ORF">HMPREF3208_00224</name>
</gene>
<evidence type="ECO:0000313" key="2">
    <source>
        <dbReference type="Proteomes" id="UP000070687"/>
    </source>
</evidence>
<organism evidence="1 2">
    <name type="scientific">Gardnerella vaginalis</name>
    <dbReference type="NCBI Taxonomy" id="2702"/>
    <lineage>
        <taxon>Bacteria</taxon>
        <taxon>Bacillati</taxon>
        <taxon>Actinomycetota</taxon>
        <taxon>Actinomycetes</taxon>
        <taxon>Bifidobacteriales</taxon>
        <taxon>Bifidobacteriaceae</taxon>
        <taxon>Gardnerella</taxon>
    </lineage>
</organism>